<dbReference type="Proteomes" id="UP001522868">
    <property type="component" value="Unassembled WGS sequence"/>
</dbReference>
<evidence type="ECO:0000313" key="2">
    <source>
        <dbReference type="Proteomes" id="UP001522868"/>
    </source>
</evidence>
<dbReference type="RefSeq" id="WP_248637208.1">
    <property type="nucleotide sequence ID" value="NZ_JALPTH010000040.1"/>
</dbReference>
<keyword evidence="2" id="KW-1185">Reference proteome</keyword>
<evidence type="ECO:0000313" key="1">
    <source>
        <dbReference type="EMBL" id="MCK8681385.1"/>
    </source>
</evidence>
<sequence length="158" mass="16941">MSSVGKDESERTWCPSGDAHAPESVVLGVRSGQDGRVVYLADPVPASQVLGAVPEGVEPRRVLRFASHCVSDCVNRRGGDCTLVERVLSAPPAPDTDRVPRCHLRAHCQWWSQTGVAACRRCPAIATRHRAGDELGELMADPSTTREQLDAWTAAAGS</sequence>
<dbReference type="EMBL" id="JALPTH010000040">
    <property type="protein sequence ID" value="MCK8681385.1"/>
    <property type="molecule type" value="Genomic_DNA"/>
</dbReference>
<name>A0ABT0IJ74_9ACTN</name>
<proteinExistence type="predicted"/>
<reference evidence="1 2" key="1">
    <citation type="submission" date="2022-04" db="EMBL/GenBank/DDBJ databases">
        <title>Streptomyces sp. nov. LCR6-01 isolated from Lichen of Dirinaria sp.</title>
        <authorList>
            <person name="Kanchanasin P."/>
            <person name="Tanasupawat S."/>
            <person name="Phongsopitanun W."/>
        </authorList>
    </citation>
    <scope>NUCLEOTIDE SEQUENCE [LARGE SCALE GENOMIC DNA]</scope>
    <source>
        <strain evidence="1 2">LCR6-01</strain>
    </source>
</reference>
<accession>A0ABT0IJ74</accession>
<gene>
    <name evidence="1" type="ORF">M1O15_29120</name>
</gene>
<organism evidence="1 2">
    <name type="scientific">Streptomyces lichenis</name>
    <dbReference type="NCBI Taxonomy" id="2306967"/>
    <lineage>
        <taxon>Bacteria</taxon>
        <taxon>Bacillati</taxon>
        <taxon>Actinomycetota</taxon>
        <taxon>Actinomycetes</taxon>
        <taxon>Kitasatosporales</taxon>
        <taxon>Streptomycetaceae</taxon>
        <taxon>Streptomyces</taxon>
    </lineage>
</organism>
<comment type="caution">
    <text evidence="1">The sequence shown here is derived from an EMBL/GenBank/DDBJ whole genome shotgun (WGS) entry which is preliminary data.</text>
</comment>
<protein>
    <submittedName>
        <fullName evidence="1">Uncharacterized protein</fullName>
    </submittedName>
</protein>